<accession>A0AB39X820</accession>
<name>A0AB39X820_9GAMM</name>
<sequence>MAQTRQILEANDNVTDTLREAMSHVPPHLAAGVAQKFTALFEMYEEGHDWKVPAQCNVEGDLEARRKFYALKVKQVRCYGWYYRGNFVISHYIYKKQQKLSKADTRAVQENYRAWLQTIGEENE</sequence>
<dbReference type="EMBL" id="CP165718">
    <property type="protein sequence ID" value="XDV09366.1"/>
    <property type="molecule type" value="Genomic_DNA"/>
</dbReference>
<proteinExistence type="predicted"/>
<dbReference type="RefSeq" id="WP_369742830.1">
    <property type="nucleotide sequence ID" value="NZ_CP165718.1"/>
</dbReference>
<evidence type="ECO:0000313" key="1">
    <source>
        <dbReference type="EMBL" id="XDV09366.1"/>
    </source>
</evidence>
<dbReference type="AlphaFoldDB" id="A0AB39X820"/>
<protein>
    <recommendedName>
        <fullName evidence="2">Phage-related protein</fullName>
    </recommendedName>
</protein>
<gene>
    <name evidence="1" type="ORF">AB8S08_11490</name>
</gene>
<evidence type="ECO:0008006" key="2">
    <source>
        <dbReference type="Google" id="ProtNLM"/>
    </source>
</evidence>
<organism evidence="1">
    <name type="scientific">Pseudidiomarina sp. PP-1MA</name>
    <dbReference type="NCBI Taxonomy" id="3237706"/>
    <lineage>
        <taxon>Bacteria</taxon>
        <taxon>Pseudomonadati</taxon>
        <taxon>Pseudomonadota</taxon>
        <taxon>Gammaproteobacteria</taxon>
        <taxon>Alteromonadales</taxon>
        <taxon>Idiomarinaceae</taxon>
        <taxon>Pseudidiomarina</taxon>
    </lineage>
</organism>
<reference evidence="1" key="1">
    <citation type="submission" date="2024-07" db="EMBL/GenBank/DDBJ databases">
        <title>Whole genome sequence of bacterial strains from algal surface.</title>
        <authorList>
            <person name="Kumar P."/>
        </authorList>
    </citation>
    <scope>NUCLEOTIDE SEQUENCE</scope>
    <source>
        <strain evidence="1">PP-1MA</strain>
    </source>
</reference>